<keyword evidence="1" id="KW-1003">Cell membrane</keyword>
<proteinExistence type="predicted"/>
<evidence type="ECO:0000256" key="6">
    <source>
        <dbReference type="SAM" id="SignalP"/>
    </source>
</evidence>
<protein>
    <submittedName>
        <fullName evidence="7">Multiple sugar transport system substrate-binding protein</fullName>
    </submittedName>
</protein>
<dbReference type="PANTHER" id="PTHR43649">
    <property type="entry name" value="ARABINOSE-BINDING PROTEIN-RELATED"/>
    <property type="match status" value="1"/>
</dbReference>
<name>A0A1D3TU91_9FIRM</name>
<feature type="chain" id="PRO_5039625093" evidence="6">
    <location>
        <begin position="25"/>
        <end position="424"/>
    </location>
</feature>
<accession>A0A1D3TU91</accession>
<dbReference type="CDD" id="cd13585">
    <property type="entry name" value="PBP2_TMBP_like"/>
    <property type="match status" value="1"/>
</dbReference>
<keyword evidence="4" id="KW-0564">Palmitate</keyword>
<dbReference type="PANTHER" id="PTHR43649:SF33">
    <property type="entry name" value="POLYGALACTURONAN_RHAMNOGALACTURONAN-BINDING PROTEIN YTCQ"/>
    <property type="match status" value="1"/>
</dbReference>
<dbReference type="Gene3D" id="3.40.190.10">
    <property type="entry name" value="Periplasmic binding protein-like II"/>
    <property type="match status" value="1"/>
</dbReference>
<gene>
    <name evidence="7" type="ORF">SAMN05421730_101240</name>
</gene>
<dbReference type="PROSITE" id="PS51257">
    <property type="entry name" value="PROKAR_LIPOPROTEIN"/>
    <property type="match status" value="1"/>
</dbReference>
<dbReference type="OrthoDB" id="362670at2"/>
<keyword evidence="8" id="KW-1185">Reference proteome</keyword>
<keyword evidence="2 6" id="KW-0732">Signal</keyword>
<reference evidence="7 8" key="1">
    <citation type="submission" date="2016-09" db="EMBL/GenBank/DDBJ databases">
        <authorList>
            <person name="Capua I."/>
            <person name="De Benedictis P."/>
            <person name="Joannis T."/>
            <person name="Lombin L.H."/>
            <person name="Cattoli G."/>
        </authorList>
    </citation>
    <scope>NUCLEOTIDE SEQUENCE [LARGE SCALE GENOMIC DNA]</scope>
    <source>
        <strain evidence="7 8">GluBS11</strain>
    </source>
</reference>
<keyword evidence="7" id="KW-0813">Transport</keyword>
<evidence type="ECO:0000256" key="1">
    <source>
        <dbReference type="ARBA" id="ARBA00022475"/>
    </source>
</evidence>
<dbReference type="Proteomes" id="UP000199315">
    <property type="component" value="Unassembled WGS sequence"/>
</dbReference>
<feature type="signal peptide" evidence="6">
    <location>
        <begin position="1"/>
        <end position="24"/>
    </location>
</feature>
<dbReference type="Pfam" id="PF01547">
    <property type="entry name" value="SBP_bac_1"/>
    <property type="match status" value="1"/>
</dbReference>
<dbReference type="AlphaFoldDB" id="A0A1D3TU91"/>
<evidence type="ECO:0000256" key="2">
    <source>
        <dbReference type="ARBA" id="ARBA00022729"/>
    </source>
</evidence>
<dbReference type="EMBL" id="FMKA01000012">
    <property type="protein sequence ID" value="SCP97617.1"/>
    <property type="molecule type" value="Genomic_DNA"/>
</dbReference>
<dbReference type="InterPro" id="IPR006059">
    <property type="entry name" value="SBP"/>
</dbReference>
<evidence type="ECO:0000313" key="7">
    <source>
        <dbReference type="EMBL" id="SCP97617.1"/>
    </source>
</evidence>
<evidence type="ECO:0000256" key="3">
    <source>
        <dbReference type="ARBA" id="ARBA00023136"/>
    </source>
</evidence>
<sequence>MRKMNKRMMAVTLACAMLIGAVGLTGCGKSADEGSKAGEEVTIKYTTYSAGPDHIQDLESMIAEFEKQNEGIKVDYEVIGYSDYFTKLQTQAASKTLPDVFEINYENFINYAQNGVLLDMSTLAGDDEDFKPEMLSGNSIEYFKYDEKLYGLTEKFSDVVMYYNKDLFDQAGVEYPQADWTWKEELEAAQALTKDGVYGSYSPVQYYELYKTVAQNGGALFDEKGNPTIDSKENTEAVQWMMDKMYLYNIQPTPEQMSGKSPEDMFKNSEIAMIRTGSWMLSTFADAGFNWDIALEPGNTKKVHHVFVDGMAASKTTKNPEAAWKFIKFMSVDPAATKIRLESNWDLPVANDATVKEKFIAQGKPESREVIFEALDTGIMPPVVKNNSQVQDAVNEELNKALIGQATVEEALSAAQEKVAKIIK</sequence>
<evidence type="ECO:0000256" key="4">
    <source>
        <dbReference type="ARBA" id="ARBA00023139"/>
    </source>
</evidence>
<dbReference type="InterPro" id="IPR050490">
    <property type="entry name" value="Bact_solute-bd_prot1"/>
</dbReference>
<evidence type="ECO:0000313" key="8">
    <source>
        <dbReference type="Proteomes" id="UP000199315"/>
    </source>
</evidence>
<keyword evidence="3" id="KW-0472">Membrane</keyword>
<dbReference type="SUPFAM" id="SSF53850">
    <property type="entry name" value="Periplasmic binding protein-like II"/>
    <property type="match status" value="1"/>
</dbReference>
<dbReference type="RefSeq" id="WP_091233907.1">
    <property type="nucleotide sequence ID" value="NZ_FMKA01000012.1"/>
</dbReference>
<dbReference type="STRING" id="1619234.SAMN05421730_101240"/>
<keyword evidence="7" id="KW-0762">Sugar transport</keyword>
<organism evidence="7 8">
    <name type="scientific">Anaerobium acetethylicum</name>
    <dbReference type="NCBI Taxonomy" id="1619234"/>
    <lineage>
        <taxon>Bacteria</taxon>
        <taxon>Bacillati</taxon>
        <taxon>Bacillota</taxon>
        <taxon>Clostridia</taxon>
        <taxon>Lachnospirales</taxon>
        <taxon>Lachnospiraceae</taxon>
        <taxon>Anaerobium</taxon>
    </lineage>
</organism>
<evidence type="ECO:0000256" key="5">
    <source>
        <dbReference type="ARBA" id="ARBA00023288"/>
    </source>
</evidence>
<keyword evidence="5" id="KW-0449">Lipoprotein</keyword>